<dbReference type="InterPro" id="IPR007946">
    <property type="entry name" value="AAR2"/>
</dbReference>
<evidence type="ECO:0000259" key="3">
    <source>
        <dbReference type="Pfam" id="PF05282"/>
    </source>
</evidence>
<protein>
    <submittedName>
        <fullName evidence="5">Protein AAR2-like</fullName>
    </submittedName>
</protein>
<dbReference type="PANTHER" id="PTHR12689">
    <property type="entry name" value="A1 CISTRON SPLICING FACTOR AAR2-RELATED"/>
    <property type="match status" value="1"/>
</dbReference>
<comment type="similarity">
    <text evidence="1">Belongs to the AAR2 family.</text>
</comment>
<dbReference type="AlphaFoldDB" id="A0A8H6RKT0"/>
<keyword evidence="6" id="KW-1185">Reference proteome</keyword>
<dbReference type="Pfam" id="PF05282">
    <property type="entry name" value="AAR2"/>
    <property type="match status" value="1"/>
</dbReference>
<evidence type="ECO:0000313" key="6">
    <source>
        <dbReference type="Proteomes" id="UP000660729"/>
    </source>
</evidence>
<proteinExistence type="inferred from homology"/>
<dbReference type="Pfam" id="PF20981">
    <property type="entry name" value="AAR2_1st"/>
    <property type="match status" value="1"/>
</dbReference>
<organism evidence="5 6">
    <name type="scientific">Pseudocercospora fuligena</name>
    <dbReference type="NCBI Taxonomy" id="685502"/>
    <lineage>
        <taxon>Eukaryota</taxon>
        <taxon>Fungi</taxon>
        <taxon>Dikarya</taxon>
        <taxon>Ascomycota</taxon>
        <taxon>Pezizomycotina</taxon>
        <taxon>Dothideomycetes</taxon>
        <taxon>Dothideomycetidae</taxon>
        <taxon>Mycosphaerellales</taxon>
        <taxon>Mycosphaerellaceae</taxon>
        <taxon>Pseudocercospora</taxon>
    </lineage>
</organism>
<dbReference type="InterPro" id="IPR038514">
    <property type="entry name" value="AAR2_C_sf"/>
</dbReference>
<dbReference type="Gene3D" id="1.25.40.550">
    <property type="entry name" value="Aar2, C-terminal domain-like"/>
    <property type="match status" value="1"/>
</dbReference>
<feature type="region of interest" description="Disordered" evidence="2">
    <location>
        <begin position="420"/>
        <end position="470"/>
    </location>
</feature>
<dbReference type="GO" id="GO:0000244">
    <property type="term" value="P:spliceosomal tri-snRNP complex assembly"/>
    <property type="evidence" value="ECO:0007669"/>
    <property type="project" value="TreeGrafter"/>
</dbReference>
<dbReference type="InterPro" id="IPR033648">
    <property type="entry name" value="AAR2_C"/>
</dbReference>
<gene>
    <name evidence="5" type="ORF">HII31_06444</name>
</gene>
<feature type="compositionally biased region" description="Acidic residues" evidence="2">
    <location>
        <begin position="454"/>
        <end position="470"/>
    </location>
</feature>
<name>A0A8H6RKT0_9PEZI</name>
<evidence type="ECO:0000256" key="2">
    <source>
        <dbReference type="SAM" id="MobiDB-lite"/>
    </source>
</evidence>
<dbReference type="PANTHER" id="PTHR12689:SF4">
    <property type="entry name" value="PROTEIN AAR2 HOMOLOG"/>
    <property type="match status" value="1"/>
</dbReference>
<dbReference type="CDD" id="cd13777">
    <property type="entry name" value="Aar2_N"/>
    <property type="match status" value="1"/>
</dbReference>
<sequence length="470" mass="52294">MESANTPALLLLDLPPSALAGIDLLSFTVTPRFRGVKDLPPGLHFAFAGTSTAFSERHGLWFRIPGRTESKGETPLFVAKWDAKEETLVAESDDAEKLRWRANLGSIWREGLTPYRQTSTTTSQGEAEEEVIDWPTLTSSITAALLSRITGGDSTRWRLTSASSARRDIEDIPGLNEDDKKELQADRELYFLPIDLKQTWRKGATGRERTEAAQDRTWALSHVVEQHCTDGDINEIIGEMQFCFLMVLTLSNFSCLEQWKRILSLIFTCKSAVQTSPGFFIKAIAALRLQLQHCKDAEGGLIDLADEGGSLLKQLLVRFRKGLEGLTGTGVQDVVDELDDLEEYLRQDHGWQFGGDYARSGVLELEDGEQVQMESTAYDEDDETGEFAPQIVDLTPEQARLLGVTAQDTRDLGLSLKQASLGEKVPQVVESSESDEDDDEEAETSAQASKVQDISDEEDMQDLDEMDSRY</sequence>
<feature type="domain" description="AAR2 N-terminal" evidence="4">
    <location>
        <begin position="6"/>
        <end position="151"/>
    </location>
</feature>
<accession>A0A8H6RKT0</accession>
<feature type="domain" description="AAR2 C-terminal" evidence="3">
    <location>
        <begin position="191"/>
        <end position="353"/>
    </location>
</feature>
<dbReference type="InterPro" id="IPR033647">
    <property type="entry name" value="Aar2_N"/>
</dbReference>
<dbReference type="CDD" id="cd13778">
    <property type="entry name" value="Aar2_C"/>
    <property type="match status" value="1"/>
</dbReference>
<dbReference type="Proteomes" id="UP000660729">
    <property type="component" value="Unassembled WGS sequence"/>
</dbReference>
<dbReference type="Gene3D" id="2.60.34.20">
    <property type="match status" value="1"/>
</dbReference>
<feature type="compositionally biased region" description="Acidic residues" evidence="2">
    <location>
        <begin position="432"/>
        <end position="443"/>
    </location>
</feature>
<dbReference type="InterPro" id="IPR038516">
    <property type="entry name" value="AAR2_N_sf"/>
</dbReference>
<dbReference type="OrthoDB" id="201752at2759"/>
<evidence type="ECO:0000256" key="1">
    <source>
        <dbReference type="ARBA" id="ARBA00006281"/>
    </source>
</evidence>
<evidence type="ECO:0000313" key="5">
    <source>
        <dbReference type="EMBL" id="KAF7192412.1"/>
    </source>
</evidence>
<comment type="caution">
    <text evidence="5">The sequence shown here is derived from an EMBL/GenBank/DDBJ whole genome shotgun (WGS) entry which is preliminary data.</text>
</comment>
<evidence type="ECO:0000259" key="4">
    <source>
        <dbReference type="Pfam" id="PF20981"/>
    </source>
</evidence>
<reference evidence="5" key="1">
    <citation type="submission" date="2020-04" db="EMBL/GenBank/DDBJ databases">
        <title>Draft genome resource of the tomato pathogen Pseudocercospora fuligena.</title>
        <authorList>
            <person name="Zaccaron A."/>
        </authorList>
    </citation>
    <scope>NUCLEOTIDE SEQUENCE</scope>
    <source>
        <strain evidence="5">PF001</strain>
    </source>
</reference>
<dbReference type="EMBL" id="JABCIY010000148">
    <property type="protein sequence ID" value="KAF7192412.1"/>
    <property type="molecule type" value="Genomic_DNA"/>
</dbReference>